<dbReference type="Pfam" id="PF08240">
    <property type="entry name" value="ADH_N"/>
    <property type="match status" value="1"/>
</dbReference>
<dbReference type="OrthoDB" id="9785812at2"/>
<evidence type="ECO:0000256" key="1">
    <source>
        <dbReference type="ARBA" id="ARBA00022857"/>
    </source>
</evidence>
<dbReference type="KEGG" id="tmc:LMI_1916"/>
<feature type="domain" description="Enoyl reductase (ER)" evidence="3">
    <location>
        <begin position="10"/>
        <end position="319"/>
    </location>
</feature>
<proteinExistence type="predicted"/>
<dbReference type="PANTHER" id="PTHR48106">
    <property type="entry name" value="QUINONE OXIDOREDUCTASE PIG3-RELATED"/>
    <property type="match status" value="1"/>
</dbReference>
<evidence type="ECO:0000313" key="6">
    <source>
        <dbReference type="Proteomes" id="UP000032414"/>
    </source>
</evidence>
<keyword evidence="2" id="KW-0560">Oxidoreductase</keyword>
<dbReference type="SUPFAM" id="SSF51735">
    <property type="entry name" value="NAD(P)-binding Rossmann-fold domains"/>
    <property type="match status" value="1"/>
</dbReference>
<evidence type="ECO:0000313" key="5">
    <source>
        <dbReference type="EMBL" id="SCY32875.1"/>
    </source>
</evidence>
<evidence type="ECO:0000256" key="2">
    <source>
        <dbReference type="ARBA" id="ARBA00023002"/>
    </source>
</evidence>
<dbReference type="InterPro" id="IPR011032">
    <property type="entry name" value="GroES-like_sf"/>
</dbReference>
<dbReference type="GO" id="GO:0070402">
    <property type="term" value="F:NADPH binding"/>
    <property type="evidence" value="ECO:0007669"/>
    <property type="project" value="TreeGrafter"/>
</dbReference>
<dbReference type="Proteomes" id="UP000032414">
    <property type="component" value="Chromosome I"/>
</dbReference>
<sequence>MRYVAIDNPGPESRLIIKEQEVPSYEKDQLLIRVKAAGINRADLMQRQGKYPPPPGESPIPGLEIAGEVVAFGSRVKNFKIGDRVYGLVGSGGYADYCCMHHSLAAPIPDGWHFDYAAAIPEALITAHATVFSIGQIKQAQTLLIHAAGSGISSFAIQMAKHIGARVITTASNQEKIDKAKQLGAETVINYKKDDFAELISKETINLIVDFIGGSYFPKHLELLKTKGKLVQISCMQGHKVECNLATLMKKRLQIIGFVLRSQSIPEKAALWKSAQEHWSTSLLNKHIMPVIDSVFDFSEIELAHAQMQSSAHFGKIVIRMD</sequence>
<dbReference type="InterPro" id="IPR013149">
    <property type="entry name" value="ADH-like_C"/>
</dbReference>
<dbReference type="EMBL" id="FMVN01000006">
    <property type="protein sequence ID" value="SCY32875.1"/>
    <property type="molecule type" value="Genomic_DNA"/>
</dbReference>
<dbReference type="GO" id="GO:0016651">
    <property type="term" value="F:oxidoreductase activity, acting on NAD(P)H"/>
    <property type="evidence" value="ECO:0007669"/>
    <property type="project" value="TreeGrafter"/>
</dbReference>
<dbReference type="SUPFAM" id="SSF50129">
    <property type="entry name" value="GroES-like"/>
    <property type="match status" value="1"/>
</dbReference>
<name>A0A098GGT6_LEGMI</name>
<dbReference type="Proteomes" id="UP000182998">
    <property type="component" value="Unassembled WGS sequence"/>
</dbReference>
<dbReference type="InterPro" id="IPR020843">
    <property type="entry name" value="ER"/>
</dbReference>
<accession>A0A098GGT6</accession>
<dbReference type="InterPro" id="IPR014189">
    <property type="entry name" value="Quinone_OxRdtase_PIG3"/>
</dbReference>
<dbReference type="InterPro" id="IPR013154">
    <property type="entry name" value="ADH-like_N"/>
</dbReference>
<dbReference type="PANTHER" id="PTHR48106:SF8">
    <property type="entry name" value="OS02G0805600 PROTEIN"/>
    <property type="match status" value="1"/>
</dbReference>
<dbReference type="HOGENOM" id="CLU_026673_3_4_6"/>
<dbReference type="Gene3D" id="3.40.50.720">
    <property type="entry name" value="NAD(P)-binding Rossmann-like Domain"/>
    <property type="match status" value="1"/>
</dbReference>
<dbReference type="InterPro" id="IPR036291">
    <property type="entry name" value="NAD(P)-bd_dom_sf"/>
</dbReference>
<dbReference type="PATRIC" id="fig|451.8.peg.1387"/>
<dbReference type="SMART" id="SM00829">
    <property type="entry name" value="PKS_ER"/>
    <property type="match status" value="1"/>
</dbReference>
<evidence type="ECO:0000259" key="3">
    <source>
        <dbReference type="SMART" id="SM00829"/>
    </source>
</evidence>
<dbReference type="STRING" id="451.B6N58_06430"/>
<reference evidence="6" key="2">
    <citation type="submission" date="2014-09" db="EMBL/GenBank/DDBJ databases">
        <authorList>
            <person name="Gomez-Valero L."/>
        </authorList>
    </citation>
    <scope>NUCLEOTIDE SEQUENCE [LARGE SCALE GENOMIC DNA]</scope>
    <source>
        <strain evidence="6">ATCC33218</strain>
    </source>
</reference>
<reference evidence="5 7" key="3">
    <citation type="submission" date="2016-10" db="EMBL/GenBank/DDBJ databases">
        <authorList>
            <person name="Varghese N."/>
            <person name="Submissions S."/>
        </authorList>
    </citation>
    <scope>NUCLEOTIDE SEQUENCE [LARGE SCALE GENOMIC DNA]</scope>
    <source>
        <strain evidence="5 7">ATCC 33218</strain>
    </source>
</reference>
<gene>
    <name evidence="4" type="ORF">LMI_1916</name>
    <name evidence="5" type="ORF">SAMN02982997_01418</name>
</gene>
<dbReference type="CDD" id="cd05276">
    <property type="entry name" value="p53_inducible_oxidoreductase"/>
    <property type="match status" value="1"/>
</dbReference>
<organism evidence="4 6">
    <name type="scientific">Legionella micdadei</name>
    <name type="common">Tatlockia micdadei</name>
    <dbReference type="NCBI Taxonomy" id="451"/>
    <lineage>
        <taxon>Bacteria</taxon>
        <taxon>Pseudomonadati</taxon>
        <taxon>Pseudomonadota</taxon>
        <taxon>Gammaproteobacteria</taxon>
        <taxon>Legionellales</taxon>
        <taxon>Legionellaceae</taxon>
        <taxon>Legionella</taxon>
    </lineage>
</organism>
<dbReference type="EMBL" id="LN614830">
    <property type="protein sequence ID" value="CEG61205.1"/>
    <property type="molecule type" value="Genomic_DNA"/>
</dbReference>
<keyword evidence="1" id="KW-0521">NADP</keyword>
<dbReference type="RefSeq" id="WP_045099493.1">
    <property type="nucleotide sequence ID" value="NZ_CP020614.1"/>
</dbReference>
<evidence type="ECO:0000313" key="7">
    <source>
        <dbReference type="Proteomes" id="UP000182998"/>
    </source>
</evidence>
<dbReference type="AlphaFoldDB" id="A0A098GGT6"/>
<dbReference type="NCBIfam" id="TIGR02824">
    <property type="entry name" value="quinone_pig3"/>
    <property type="match status" value="1"/>
</dbReference>
<dbReference type="Pfam" id="PF00107">
    <property type="entry name" value="ADH_zinc_N"/>
    <property type="match status" value="1"/>
</dbReference>
<keyword evidence="7" id="KW-1185">Reference proteome</keyword>
<dbReference type="Gene3D" id="3.90.180.10">
    <property type="entry name" value="Medium-chain alcohol dehydrogenases, catalytic domain"/>
    <property type="match status" value="1"/>
</dbReference>
<evidence type="ECO:0000313" key="4">
    <source>
        <dbReference type="EMBL" id="CEG61205.1"/>
    </source>
</evidence>
<reference evidence="4" key="1">
    <citation type="submission" date="2014-09" db="EMBL/GenBank/DDBJ databases">
        <authorList>
            <person name="GOMEZ-VALERO Laura"/>
        </authorList>
    </citation>
    <scope>NUCLEOTIDE SEQUENCE</scope>
    <source>
        <strain evidence="4">ATCC33218</strain>
    </source>
</reference>
<protein>
    <submittedName>
        <fullName evidence="4 5">Quinone oxidoreductase</fullName>
    </submittedName>
</protein>